<feature type="region of interest" description="Disordered" evidence="1">
    <location>
        <begin position="195"/>
        <end position="307"/>
    </location>
</feature>
<reference evidence="2" key="1">
    <citation type="submission" date="2023-04" db="EMBL/GenBank/DDBJ databases">
        <title>Phytophthora lilii NBRC 32176.</title>
        <authorList>
            <person name="Ichikawa N."/>
            <person name="Sato H."/>
            <person name="Tonouchi N."/>
        </authorList>
    </citation>
    <scope>NUCLEOTIDE SEQUENCE</scope>
    <source>
        <strain evidence="2">NBRC 32176</strain>
    </source>
</reference>
<evidence type="ECO:0000256" key="1">
    <source>
        <dbReference type="SAM" id="MobiDB-lite"/>
    </source>
</evidence>
<keyword evidence="3" id="KW-1185">Reference proteome</keyword>
<evidence type="ECO:0000313" key="3">
    <source>
        <dbReference type="Proteomes" id="UP001165083"/>
    </source>
</evidence>
<feature type="compositionally biased region" description="Polar residues" evidence="1">
    <location>
        <begin position="14"/>
        <end position="30"/>
    </location>
</feature>
<evidence type="ECO:0000313" key="2">
    <source>
        <dbReference type="EMBL" id="GMF25347.1"/>
    </source>
</evidence>
<feature type="region of interest" description="Disordered" evidence="1">
    <location>
        <begin position="73"/>
        <end position="151"/>
    </location>
</feature>
<accession>A0A9W6U3N4</accession>
<feature type="compositionally biased region" description="Basic and acidic residues" evidence="1">
    <location>
        <begin position="1"/>
        <end position="12"/>
    </location>
</feature>
<name>A0A9W6U3N4_9STRA</name>
<feature type="compositionally biased region" description="Low complexity" evidence="1">
    <location>
        <begin position="89"/>
        <end position="116"/>
    </location>
</feature>
<protein>
    <submittedName>
        <fullName evidence="2">Unnamed protein product</fullName>
    </submittedName>
</protein>
<gene>
    <name evidence="2" type="ORF">Plil01_001045200</name>
</gene>
<sequence length="307" mass="33359">MKDSENEHKRVVNDLQTELSQVRQEQQASAERNELLEAQFQRESMASISQLNEKLVAKVMEATETANQAIKRNKKLQQQIRPSTLLRPTAASRASAAAASEANSRRASNSTASARSLGASPSRTLKKKKTSTGAASSTTKKTKRTKGTDTMTLLREANLGKYVNSIYTSDGAQLTDNGLDLLFFLQRGSVLTSETRATQSQASMARNSHPTTPSRADNYSLEKEADTVQLPPEPASPQPLSQQQTIAHDAGIGGEKISSTPEPSARSTRRTKTKPPAIKVPTVSPKTYVSPMQVRQQSFAIHDLPDG</sequence>
<dbReference type="AlphaFoldDB" id="A0A9W6U3N4"/>
<dbReference type="EMBL" id="BSXW01000549">
    <property type="protein sequence ID" value="GMF25347.1"/>
    <property type="molecule type" value="Genomic_DNA"/>
</dbReference>
<feature type="compositionally biased region" description="Polar residues" evidence="1">
    <location>
        <begin position="257"/>
        <end position="266"/>
    </location>
</feature>
<proteinExistence type="predicted"/>
<feature type="compositionally biased region" description="Polar residues" evidence="1">
    <location>
        <begin position="195"/>
        <end position="217"/>
    </location>
</feature>
<dbReference type="Proteomes" id="UP001165083">
    <property type="component" value="Unassembled WGS sequence"/>
</dbReference>
<feature type="region of interest" description="Disordered" evidence="1">
    <location>
        <begin position="1"/>
        <end position="30"/>
    </location>
</feature>
<organism evidence="2 3">
    <name type="scientific">Phytophthora lilii</name>
    <dbReference type="NCBI Taxonomy" id="2077276"/>
    <lineage>
        <taxon>Eukaryota</taxon>
        <taxon>Sar</taxon>
        <taxon>Stramenopiles</taxon>
        <taxon>Oomycota</taxon>
        <taxon>Peronosporomycetes</taxon>
        <taxon>Peronosporales</taxon>
        <taxon>Peronosporaceae</taxon>
        <taxon>Phytophthora</taxon>
    </lineage>
</organism>
<feature type="compositionally biased region" description="Polar residues" evidence="1">
    <location>
        <begin position="73"/>
        <end position="82"/>
    </location>
</feature>
<comment type="caution">
    <text evidence="2">The sequence shown here is derived from an EMBL/GenBank/DDBJ whole genome shotgun (WGS) entry which is preliminary data.</text>
</comment>